<dbReference type="InterPro" id="IPR001611">
    <property type="entry name" value="Leu-rich_rpt"/>
</dbReference>
<dbReference type="InterPro" id="IPR015753">
    <property type="entry name" value="LRRC37"/>
</dbReference>
<keyword evidence="4" id="KW-0812">Transmembrane</keyword>
<feature type="chain" id="PRO_5029659542" description="LRRC37A/B like protein 1 C-terminal domain-containing protein" evidence="5">
    <location>
        <begin position="37"/>
        <end position="760"/>
    </location>
</feature>
<organism evidence="7 8">
    <name type="scientific">Molossus molossus</name>
    <name type="common">Pallas' mastiff bat</name>
    <name type="synonym">Vespertilio molossus</name>
    <dbReference type="NCBI Taxonomy" id="27622"/>
    <lineage>
        <taxon>Eukaryota</taxon>
        <taxon>Metazoa</taxon>
        <taxon>Chordata</taxon>
        <taxon>Craniata</taxon>
        <taxon>Vertebrata</taxon>
        <taxon>Euteleostomi</taxon>
        <taxon>Mammalia</taxon>
        <taxon>Eutheria</taxon>
        <taxon>Laurasiatheria</taxon>
        <taxon>Chiroptera</taxon>
        <taxon>Yangochiroptera</taxon>
        <taxon>Molossidae</taxon>
        <taxon>Molossus</taxon>
    </lineage>
</organism>
<feature type="domain" description="LRRC37A/B like protein 1 C-terminal" evidence="6">
    <location>
        <begin position="602"/>
        <end position="691"/>
    </location>
</feature>
<dbReference type="SUPFAM" id="SSF52058">
    <property type="entry name" value="L domain-like"/>
    <property type="match status" value="1"/>
</dbReference>
<gene>
    <name evidence="7" type="ORF">HJG59_009461</name>
</gene>
<comment type="caution">
    <text evidence="7">The sequence shown here is derived from an EMBL/GenBank/DDBJ whole genome shotgun (WGS) entry which is preliminary data.</text>
</comment>
<feature type="signal peptide" evidence="5">
    <location>
        <begin position="1"/>
        <end position="36"/>
    </location>
</feature>
<keyword evidence="1" id="KW-0433">Leucine-rich repeat</keyword>
<feature type="region of interest" description="Disordered" evidence="3">
    <location>
        <begin position="730"/>
        <end position="760"/>
    </location>
</feature>
<evidence type="ECO:0000256" key="5">
    <source>
        <dbReference type="SAM" id="SignalP"/>
    </source>
</evidence>
<dbReference type="EMBL" id="JACASF010000019">
    <property type="protein sequence ID" value="KAF6416163.1"/>
    <property type="molecule type" value="Genomic_DNA"/>
</dbReference>
<dbReference type="Gene3D" id="3.80.10.10">
    <property type="entry name" value="Ribonuclease Inhibitor"/>
    <property type="match status" value="1"/>
</dbReference>
<dbReference type="Pfam" id="PF14914">
    <property type="entry name" value="LRRC37AB_C"/>
    <property type="match status" value="1"/>
</dbReference>
<accession>A0A7J8CZ49</accession>
<evidence type="ECO:0000313" key="8">
    <source>
        <dbReference type="Proteomes" id="UP000550707"/>
    </source>
</evidence>
<keyword evidence="4" id="KW-1133">Transmembrane helix</keyword>
<keyword evidence="5" id="KW-0732">Signal</keyword>
<evidence type="ECO:0000256" key="2">
    <source>
        <dbReference type="ARBA" id="ARBA00022737"/>
    </source>
</evidence>
<keyword evidence="2" id="KW-0677">Repeat</keyword>
<protein>
    <recommendedName>
        <fullName evidence="6">LRRC37A/B like protein 1 C-terminal domain-containing protein</fullName>
    </recommendedName>
</protein>
<sequence>MGRSVCPGPLPVMSGLHLWAPRLLFTWQMLWLQVQAAQPPELALDSVLPKASMDIIAQPEVTVSPLGLSEARFPITALVPGILITSVPQKMNEPSAGDKASTLLAKCIEEVKLPSQQGTPAQPCLVAEATALQLTTTSPKSPEVTIPAQQPVQAQLSTIQPFHLEFTITKEPSLQTAVTVLQQTTALPNPPVVTVPLPQPVQAQHPTVQQLYLEVAATSDPTVETEATVVQQTRAPPNPPVVTLPLPQPVQALRPTVQQLYLEVTPTADPALESDSAAMQRTMPPPNPPEETPPLPQIVQVQQAALPAGTVTVTQEHQSVSPVPHHASRNLCKLCTCCNGTLSCTGLSPEQKLHSVPVPERSNFKGSVTVLKLQGNSIAYIDKDTWKSYHLVEKLNLSGNKLQEIHKESFAGLLSLQYLDVSCNEIKFIQRNSFEPLPFLKYLNLGCNLIAKVSFGTFQAWHGMQFLHKLILNANPLTTVQDPYLFNLPALKYLDLGATQVSHTTVDKILTVSLRLEKLILPKHLACCLCQFKIHIEAITETVKLHCETDCLANTPCEEKSLMEGPLMKVISARKKTSAELTIQPEATHGMENIERSGALIKLLMKMLKGQQEVKVSKTDWDTQQWDTEQMNERTEGHSGQELQEPSEFITEDQEQENINKLLIASPVIAVAAFFFVIFCFFLVCTGRRTRSREGSLDQMEESGLWRRLMLWLKSMFERLAASIGKNVQEGSIAKSEGSGSVSAKTYAGESTAEGAEENE</sequence>
<evidence type="ECO:0000256" key="1">
    <source>
        <dbReference type="ARBA" id="ARBA00022614"/>
    </source>
</evidence>
<reference evidence="7 8" key="1">
    <citation type="journal article" date="2020" name="Nature">
        <title>Six reference-quality genomes reveal evolution of bat adaptations.</title>
        <authorList>
            <person name="Jebb D."/>
            <person name="Huang Z."/>
            <person name="Pippel M."/>
            <person name="Hughes G.M."/>
            <person name="Lavrichenko K."/>
            <person name="Devanna P."/>
            <person name="Winkler S."/>
            <person name="Jermiin L.S."/>
            <person name="Skirmuntt E.C."/>
            <person name="Katzourakis A."/>
            <person name="Burkitt-Gray L."/>
            <person name="Ray D.A."/>
            <person name="Sullivan K.A.M."/>
            <person name="Roscito J.G."/>
            <person name="Kirilenko B.M."/>
            <person name="Davalos L.M."/>
            <person name="Corthals A.P."/>
            <person name="Power M.L."/>
            <person name="Jones G."/>
            <person name="Ransome R.D."/>
            <person name="Dechmann D.K.N."/>
            <person name="Locatelli A.G."/>
            <person name="Puechmaille S.J."/>
            <person name="Fedrigo O."/>
            <person name="Jarvis E.D."/>
            <person name="Hiller M."/>
            <person name="Vernes S.C."/>
            <person name="Myers E.W."/>
            <person name="Teeling E.C."/>
        </authorList>
    </citation>
    <scope>NUCLEOTIDE SEQUENCE [LARGE SCALE GENOMIC DNA]</scope>
    <source>
        <strain evidence="7">MMolMol1</strain>
        <tissue evidence="7">Muscle</tissue>
    </source>
</reference>
<dbReference type="AlphaFoldDB" id="A0A7J8CZ49"/>
<evidence type="ECO:0000256" key="4">
    <source>
        <dbReference type="SAM" id="Phobius"/>
    </source>
</evidence>
<dbReference type="PANTHER" id="PTHR23045:SF9">
    <property type="entry name" value="LEUCINE RICH REPEAT CONTAINING 37A-RELATED"/>
    <property type="match status" value="1"/>
</dbReference>
<evidence type="ECO:0000259" key="6">
    <source>
        <dbReference type="Pfam" id="PF14914"/>
    </source>
</evidence>
<dbReference type="InterPro" id="IPR029423">
    <property type="entry name" value="LRRC37AB_C"/>
</dbReference>
<dbReference type="PANTHER" id="PTHR23045">
    <property type="entry name" value="LEUCINE-RICH REPEAT-CONTAINING PROTEIN 37A"/>
    <property type="match status" value="1"/>
</dbReference>
<evidence type="ECO:0000313" key="7">
    <source>
        <dbReference type="EMBL" id="KAF6416163.1"/>
    </source>
</evidence>
<dbReference type="InterPro" id="IPR003591">
    <property type="entry name" value="Leu-rich_rpt_typical-subtyp"/>
</dbReference>
<proteinExistence type="predicted"/>
<name>A0A7J8CZ49_MOLMO</name>
<keyword evidence="8" id="KW-1185">Reference proteome</keyword>
<feature type="transmembrane region" description="Helical" evidence="4">
    <location>
        <begin position="662"/>
        <end position="684"/>
    </location>
</feature>
<evidence type="ECO:0000256" key="3">
    <source>
        <dbReference type="SAM" id="MobiDB-lite"/>
    </source>
</evidence>
<dbReference type="InParanoid" id="A0A7J8CZ49"/>
<dbReference type="Pfam" id="PF13855">
    <property type="entry name" value="LRR_8"/>
    <property type="match status" value="1"/>
</dbReference>
<dbReference type="InterPro" id="IPR032675">
    <property type="entry name" value="LRR_dom_sf"/>
</dbReference>
<dbReference type="Proteomes" id="UP000550707">
    <property type="component" value="Unassembled WGS sequence"/>
</dbReference>
<dbReference type="SMART" id="SM00369">
    <property type="entry name" value="LRR_TYP"/>
    <property type="match status" value="4"/>
</dbReference>
<keyword evidence="4" id="KW-0472">Membrane</keyword>